<accession>A0A0G3XNW4</accession>
<evidence type="ECO:0000313" key="2">
    <source>
        <dbReference type="EMBL" id="AKM12248.1"/>
    </source>
</evidence>
<organism evidence="2 3">
    <name type="scientific">Croceicoccus naphthovorans</name>
    <dbReference type="NCBI Taxonomy" id="1348774"/>
    <lineage>
        <taxon>Bacteria</taxon>
        <taxon>Pseudomonadati</taxon>
        <taxon>Pseudomonadota</taxon>
        <taxon>Alphaproteobacteria</taxon>
        <taxon>Sphingomonadales</taxon>
        <taxon>Erythrobacteraceae</taxon>
        <taxon>Croceicoccus</taxon>
    </lineage>
</organism>
<dbReference type="Proteomes" id="UP000035287">
    <property type="component" value="Plasmid p2"/>
</dbReference>
<keyword evidence="2" id="KW-0614">Plasmid</keyword>
<geneLocation type="plasmid" evidence="2 3">
    <name>p2</name>
</geneLocation>
<dbReference type="Pfam" id="PF21992">
    <property type="entry name" value="DUF6927"/>
    <property type="match status" value="1"/>
</dbReference>
<sequence>MGWLSMTASGMAPHATPKAYLDAQFTFPPDLDKGRTTGLRVLKSSVRSGAWYAACQSYESDGTSLVFAAICLIRWNPKARDGYIFAYKDMEESMGPYRYDCPASILDLLDSPRNEHAAHWREHCRQRLALTSRRKPRPGDTLVLAEALTFTDGHSERTFRVVASGNKTRLCRMTDGVGVRITNLMSRAWTIVPPPAAPHVS</sequence>
<dbReference type="KEGG" id="cna:AB433_19145"/>
<dbReference type="RefSeq" id="WP_047824704.1">
    <property type="nucleotide sequence ID" value="NZ_CP011772.1"/>
</dbReference>
<protein>
    <recommendedName>
        <fullName evidence="1">DUF6927 domain-containing protein</fullName>
    </recommendedName>
</protein>
<gene>
    <name evidence="2" type="ORF">AB433_19145</name>
</gene>
<name>A0A0G3XNW4_9SPHN</name>
<dbReference type="InterPro" id="IPR053845">
    <property type="entry name" value="DUF6927"/>
</dbReference>
<dbReference type="AlphaFoldDB" id="A0A0G3XNW4"/>
<evidence type="ECO:0000259" key="1">
    <source>
        <dbReference type="Pfam" id="PF21992"/>
    </source>
</evidence>
<dbReference type="PATRIC" id="fig|1348774.3.peg.4038"/>
<reference evidence="2 3" key="1">
    <citation type="submission" date="2015-06" db="EMBL/GenBank/DDBJ databases">
        <authorList>
            <person name="Zeng Y."/>
            <person name="Huang Y."/>
        </authorList>
    </citation>
    <scope>NUCLEOTIDE SEQUENCE [LARGE SCALE GENOMIC DNA]</scope>
    <source>
        <strain evidence="2 3">PQ-2</strain>
        <plasmid evidence="3">Plasmid p2</plasmid>
    </source>
</reference>
<feature type="domain" description="DUF6927" evidence="1">
    <location>
        <begin position="112"/>
        <end position="184"/>
    </location>
</feature>
<evidence type="ECO:0000313" key="3">
    <source>
        <dbReference type="Proteomes" id="UP000035287"/>
    </source>
</evidence>
<keyword evidence="3" id="KW-1185">Reference proteome</keyword>
<proteinExistence type="predicted"/>
<dbReference type="EMBL" id="CP011772">
    <property type="protein sequence ID" value="AKM12248.1"/>
    <property type="molecule type" value="Genomic_DNA"/>
</dbReference>